<sequence length="123" mass="14175">MYSTIKNLTDKWSVKQEDLIKTAYRFFEESKQYKESYDTSEIDMIRISLGLIDTKEENGVKIIKTKLDNVGKILAIVKEYKGEVAVIGDKNGIGLPNNEKIKDILKKNYKEVIDKKSYLLGHN</sequence>
<reference evidence="1 2" key="1">
    <citation type="journal article" date="2010" name="Proc. Natl. Acad. Sci. U.S.A.">
        <title>Enigmatic, ultrasmall, uncultivated Archaea.</title>
        <authorList>
            <person name="Baker B.J."/>
            <person name="Comolli L.R."/>
            <person name="Dick G.J."/>
            <person name="Hauser L.J."/>
            <person name="Hyatt D."/>
            <person name="Dill B.D."/>
            <person name="Land M.L."/>
            <person name="Verberkmoes N.C."/>
            <person name="Hettich R.L."/>
            <person name="Banfield J.F."/>
        </authorList>
    </citation>
    <scope>NUCLEOTIDE SEQUENCE [LARGE SCALE GENOMIC DNA]</scope>
</reference>
<dbReference type="EMBL" id="GG745606">
    <property type="protein sequence ID" value="EFD92350.1"/>
    <property type="molecule type" value="Genomic_DNA"/>
</dbReference>
<evidence type="ECO:0000313" key="1">
    <source>
        <dbReference type="EMBL" id="EFD92350.1"/>
    </source>
</evidence>
<dbReference type="AlphaFoldDB" id="D6GWR4"/>
<proteinExistence type="predicted"/>
<protein>
    <submittedName>
        <fullName evidence="1">Uncharacterized protein</fullName>
    </submittedName>
</protein>
<organism evidence="1 2">
    <name type="scientific">Candidatus Parvarchaeum acidophilus ARMAN-5</name>
    <dbReference type="NCBI Taxonomy" id="662762"/>
    <lineage>
        <taxon>Archaea</taxon>
        <taxon>Candidatus Parvarchaeota</taxon>
        <taxon>Candidatus Parvarchaeum</taxon>
    </lineage>
</organism>
<name>D6GWR4_PARA5</name>
<dbReference type="Proteomes" id="UP000009376">
    <property type="component" value="Unassembled WGS sequence"/>
</dbReference>
<evidence type="ECO:0000313" key="2">
    <source>
        <dbReference type="Proteomes" id="UP000009376"/>
    </source>
</evidence>
<gene>
    <name evidence="1" type="ORF">BJBARM5_0939</name>
</gene>
<accession>D6GWR4</accession>